<dbReference type="Gene3D" id="2.30.30.40">
    <property type="entry name" value="SH3 Domains"/>
    <property type="match status" value="1"/>
</dbReference>
<evidence type="ECO:0000256" key="2">
    <source>
        <dbReference type="ARBA" id="ARBA00004496"/>
    </source>
</evidence>
<dbReference type="GO" id="GO:0016567">
    <property type="term" value="P:protein ubiquitination"/>
    <property type="evidence" value="ECO:0000318"/>
    <property type="project" value="GO_Central"/>
</dbReference>
<keyword evidence="8" id="KW-0677">Repeat</keyword>
<dbReference type="Gene3D" id="1.25.40.20">
    <property type="entry name" value="Ankyrin repeat-containing domain"/>
    <property type="match status" value="1"/>
</dbReference>
<evidence type="ECO:0000256" key="5">
    <source>
        <dbReference type="ARBA" id="ARBA00022490"/>
    </source>
</evidence>
<dbReference type="PANTHER" id="PTHR24202">
    <property type="entry name" value="E3 UBIQUITIN-PROTEIN LIGASE MIB2"/>
    <property type="match status" value="1"/>
</dbReference>
<evidence type="ECO:0000256" key="6">
    <source>
        <dbReference type="ARBA" id="ARBA00022679"/>
    </source>
</evidence>
<dbReference type="Pfam" id="PF06701">
    <property type="entry name" value="MIB_HERC2"/>
    <property type="match status" value="1"/>
</dbReference>
<evidence type="ECO:0000256" key="1">
    <source>
        <dbReference type="ARBA" id="ARBA00000900"/>
    </source>
</evidence>
<dbReference type="Pfam" id="PF00569">
    <property type="entry name" value="ZZ"/>
    <property type="match status" value="1"/>
</dbReference>
<dbReference type="PROSITE" id="PS50297">
    <property type="entry name" value="ANK_REP_REGION"/>
    <property type="match status" value="1"/>
</dbReference>
<dbReference type="InterPro" id="IPR037252">
    <property type="entry name" value="Mib_Herc2_sf"/>
</dbReference>
<dbReference type="UniPathway" id="UPA00143"/>
<dbReference type="PROSITE" id="PS01357">
    <property type="entry name" value="ZF_ZZ_1"/>
    <property type="match status" value="1"/>
</dbReference>
<proteinExistence type="predicted"/>
<dbReference type="InterPro" id="IPR010606">
    <property type="entry name" value="Mib_Herc2"/>
</dbReference>
<evidence type="ECO:0000259" key="16">
    <source>
        <dbReference type="PROSITE" id="PS51416"/>
    </source>
</evidence>
<keyword evidence="12" id="KW-0040">ANK repeat</keyword>
<dbReference type="GO" id="GO:0005737">
    <property type="term" value="C:cytoplasm"/>
    <property type="evidence" value="ECO:0000318"/>
    <property type="project" value="GO_Central"/>
</dbReference>
<feature type="region of interest" description="Disordered" evidence="14">
    <location>
        <begin position="493"/>
        <end position="520"/>
    </location>
</feature>
<evidence type="ECO:0000256" key="4">
    <source>
        <dbReference type="ARBA" id="ARBA00012483"/>
    </source>
</evidence>
<evidence type="ECO:0000259" key="15">
    <source>
        <dbReference type="PROSITE" id="PS50135"/>
    </source>
</evidence>
<evidence type="ECO:0000313" key="17">
    <source>
        <dbReference type="EnsemblMetazoa" id="XP_030851772"/>
    </source>
</evidence>
<keyword evidence="10" id="KW-0833">Ubl conjugation pathway</keyword>
<dbReference type="InParanoid" id="A0A7M7PKP9"/>
<comment type="pathway">
    <text evidence="3">Protein modification; protein ubiquitination.</text>
</comment>
<dbReference type="Proteomes" id="UP000007110">
    <property type="component" value="Unassembled WGS sequence"/>
</dbReference>
<dbReference type="FunFam" id="2.30.30.40:FF:000044">
    <property type="entry name" value="E3 ubiquitin-protein ligase MIB2, putative"/>
    <property type="match status" value="1"/>
</dbReference>
<dbReference type="GO" id="GO:0008270">
    <property type="term" value="F:zinc ion binding"/>
    <property type="evidence" value="ECO:0007669"/>
    <property type="project" value="UniProtKB-KW"/>
</dbReference>
<evidence type="ECO:0000256" key="12">
    <source>
        <dbReference type="PROSITE-ProRule" id="PRU00023"/>
    </source>
</evidence>
<evidence type="ECO:0000256" key="13">
    <source>
        <dbReference type="PROSITE-ProRule" id="PRU00228"/>
    </source>
</evidence>
<organism evidence="17 18">
    <name type="scientific">Strongylocentrotus purpuratus</name>
    <name type="common">Purple sea urchin</name>
    <dbReference type="NCBI Taxonomy" id="7668"/>
    <lineage>
        <taxon>Eukaryota</taxon>
        <taxon>Metazoa</taxon>
        <taxon>Echinodermata</taxon>
        <taxon>Eleutherozoa</taxon>
        <taxon>Echinozoa</taxon>
        <taxon>Echinoidea</taxon>
        <taxon>Euechinoidea</taxon>
        <taxon>Echinacea</taxon>
        <taxon>Camarodonta</taxon>
        <taxon>Echinidea</taxon>
        <taxon>Strongylocentrotidae</taxon>
        <taxon>Strongylocentrotus</taxon>
    </lineage>
</organism>
<dbReference type="InterPro" id="IPR000433">
    <property type="entry name" value="Znf_ZZ"/>
</dbReference>
<evidence type="ECO:0000256" key="14">
    <source>
        <dbReference type="SAM" id="MobiDB-lite"/>
    </source>
</evidence>
<accession>A0A7M7PKP9</accession>
<dbReference type="SUPFAM" id="SSF159034">
    <property type="entry name" value="Mib/herc2 domain-like"/>
    <property type="match status" value="1"/>
</dbReference>
<dbReference type="GO" id="GO:0061630">
    <property type="term" value="F:ubiquitin protein ligase activity"/>
    <property type="evidence" value="ECO:0000318"/>
    <property type="project" value="GO_Central"/>
</dbReference>
<comment type="subcellular location">
    <subcellularLocation>
        <location evidence="2">Cytoplasm</location>
    </subcellularLocation>
</comment>
<keyword evidence="9 13" id="KW-0863">Zinc-finger</keyword>
<dbReference type="InterPro" id="IPR036770">
    <property type="entry name" value="Ankyrin_rpt-contain_sf"/>
</dbReference>
<keyword evidence="18" id="KW-1185">Reference proteome</keyword>
<name>A0A7M7PKP9_STRPU</name>
<dbReference type="Gene3D" id="3.30.60.90">
    <property type="match status" value="1"/>
</dbReference>
<dbReference type="RefSeq" id="XP_030851772.1">
    <property type="nucleotide sequence ID" value="XM_030995912.1"/>
</dbReference>
<dbReference type="PROSITE" id="PS50135">
    <property type="entry name" value="ZF_ZZ_2"/>
    <property type="match status" value="1"/>
</dbReference>
<evidence type="ECO:0000313" key="18">
    <source>
        <dbReference type="Proteomes" id="UP000007110"/>
    </source>
</evidence>
<dbReference type="PROSITE" id="PS51416">
    <property type="entry name" value="MIB_HERC2"/>
    <property type="match status" value="1"/>
</dbReference>
<dbReference type="FunFam" id="3.30.60.90:FF:000004">
    <property type="entry name" value="Putative E3 ubiquitin-protein ligase MIB2"/>
    <property type="match status" value="1"/>
</dbReference>
<evidence type="ECO:0000256" key="3">
    <source>
        <dbReference type="ARBA" id="ARBA00004906"/>
    </source>
</evidence>
<feature type="domain" description="ZZ-type" evidence="15">
    <location>
        <begin position="81"/>
        <end position="133"/>
    </location>
</feature>
<feature type="domain" description="MIB/HERC2" evidence="16">
    <location>
        <begin position="1"/>
        <end position="76"/>
    </location>
</feature>
<keyword evidence="5" id="KW-0963">Cytoplasm</keyword>
<dbReference type="PROSITE" id="PS50088">
    <property type="entry name" value="ANK_REPEAT"/>
    <property type="match status" value="1"/>
</dbReference>
<reference evidence="18" key="1">
    <citation type="submission" date="2015-02" db="EMBL/GenBank/DDBJ databases">
        <title>Genome sequencing for Strongylocentrotus purpuratus.</title>
        <authorList>
            <person name="Murali S."/>
            <person name="Liu Y."/>
            <person name="Vee V."/>
            <person name="English A."/>
            <person name="Wang M."/>
            <person name="Skinner E."/>
            <person name="Han Y."/>
            <person name="Muzny D.M."/>
            <person name="Worley K.C."/>
            <person name="Gibbs R.A."/>
        </authorList>
    </citation>
    <scope>NUCLEOTIDE SEQUENCE</scope>
</reference>
<protein>
    <recommendedName>
        <fullName evidence="4">RING-type E3 ubiquitin transferase</fullName>
        <ecNumber evidence="4">2.3.2.27</ecNumber>
    </recommendedName>
</protein>
<dbReference type="SUPFAM" id="SSF48403">
    <property type="entry name" value="Ankyrin repeat"/>
    <property type="match status" value="1"/>
</dbReference>
<evidence type="ECO:0000256" key="10">
    <source>
        <dbReference type="ARBA" id="ARBA00022786"/>
    </source>
</evidence>
<keyword evidence="11" id="KW-0862">Zinc</keyword>
<sequence length="520" mass="58484">METPVKPGFRVIRGPDWTYKNQDGGKGCAGTVLRLHDERQPHFPKFSVLVQWDNGDKGLYRAGYDQCYDLRIIDTANTVCHPKVWCDGCDVDEIRGMRWRCTECYAFDLCTTCYMNDEHDLSHVFTRVLSSDKTSKGCSPKMLPRSSSPRLALKGSFAGAKVVRHPQWHKRLESDKLLGTVVRHGQTLEDKVNVRAAVEFSSGRERVDLNKIFCTLPGSGGFVYAGHLANLGDLERVNEGDNVLVTATPAELEELHKRRGLWKPDMTKTFLEKGYVLKRTNTGDFTVTFHDSQETFTMNSAALRKIHPLSLGQLVRISDDIEMVKRLQSGHGGWTAAMKQAIGTVGKVVEIDGSDIHVKIKGNHKFVFNSVNLTPERFRAPKPEYENFDEHLRGLPRAMQDPEWSIMIHAEAGDINKMERILAIHPEWGHCNVNAVPVGTDFGYCPLALAIAREHFHLVDVLVEHGADVNLPDCSGNTSLQLAVNVHFSGGQKMKEEPYMAEERHRQTAERIQTPPTYPD</sequence>
<evidence type="ECO:0000256" key="9">
    <source>
        <dbReference type="ARBA" id="ARBA00022771"/>
    </source>
</evidence>
<dbReference type="InterPro" id="IPR043145">
    <property type="entry name" value="Znf_ZZ_sf"/>
</dbReference>
<keyword evidence="7" id="KW-0479">Metal-binding</keyword>
<dbReference type="InterPro" id="IPR040847">
    <property type="entry name" value="SH3_15"/>
</dbReference>
<dbReference type="EC" id="2.3.2.27" evidence="4"/>
<dbReference type="InterPro" id="IPR002110">
    <property type="entry name" value="Ankyrin_rpt"/>
</dbReference>
<dbReference type="SUPFAM" id="SSF57850">
    <property type="entry name" value="RING/U-box"/>
    <property type="match status" value="1"/>
</dbReference>
<dbReference type="AlphaFoldDB" id="A0A7M7PKP9"/>
<dbReference type="GeneID" id="100890225"/>
<feature type="repeat" description="ANK" evidence="12">
    <location>
        <begin position="442"/>
        <end position="474"/>
    </location>
</feature>
<dbReference type="Pfam" id="PF12796">
    <property type="entry name" value="Ank_2"/>
    <property type="match status" value="1"/>
</dbReference>
<comment type="catalytic activity">
    <reaction evidence="1">
        <text>S-ubiquitinyl-[E2 ubiquitin-conjugating enzyme]-L-cysteine + [acceptor protein]-L-lysine = [E2 ubiquitin-conjugating enzyme]-L-cysteine + N(6)-ubiquitinyl-[acceptor protein]-L-lysine.</text>
        <dbReference type="EC" id="2.3.2.27"/>
    </reaction>
</comment>
<dbReference type="KEGG" id="spu:100890225"/>
<dbReference type="PANTHER" id="PTHR24202:SF4">
    <property type="entry name" value="E3 UBIQUITIN-PROTEIN LIGASE MIB2-RELATED"/>
    <property type="match status" value="1"/>
</dbReference>
<evidence type="ECO:0000256" key="8">
    <source>
        <dbReference type="ARBA" id="ARBA00022737"/>
    </source>
</evidence>
<reference evidence="17" key="2">
    <citation type="submission" date="2021-01" db="UniProtKB">
        <authorList>
            <consortium name="EnsemblMetazoa"/>
        </authorList>
    </citation>
    <scope>IDENTIFICATION</scope>
</reference>
<dbReference type="SMART" id="SM00291">
    <property type="entry name" value="ZnF_ZZ"/>
    <property type="match status" value="1"/>
</dbReference>
<feature type="compositionally biased region" description="Polar residues" evidence="14">
    <location>
        <begin position="510"/>
        <end position="520"/>
    </location>
</feature>
<dbReference type="OrthoDB" id="2122982at2759"/>
<evidence type="ECO:0000256" key="11">
    <source>
        <dbReference type="ARBA" id="ARBA00022833"/>
    </source>
</evidence>
<keyword evidence="6" id="KW-0808">Transferase</keyword>
<evidence type="ECO:0000256" key="7">
    <source>
        <dbReference type="ARBA" id="ARBA00022723"/>
    </source>
</evidence>
<dbReference type="EnsemblMetazoa" id="XM_030995912">
    <property type="protein sequence ID" value="XP_030851772"/>
    <property type="gene ID" value="LOC100890225"/>
</dbReference>
<feature type="compositionally biased region" description="Basic and acidic residues" evidence="14">
    <location>
        <begin position="493"/>
        <end position="509"/>
    </location>
</feature>
<dbReference type="Pfam" id="PF18346">
    <property type="entry name" value="SH3_15"/>
    <property type="match status" value="1"/>
</dbReference>